<gene>
    <name evidence="2" type="ORF">LC586_38015</name>
</gene>
<name>A0ABS8IMV4_9NOSO</name>
<keyword evidence="3" id="KW-1185">Reference proteome</keyword>
<organism evidence="2 3">
    <name type="scientific">Nostoc favosum CHAB5714</name>
    <dbReference type="NCBI Taxonomy" id="2780399"/>
    <lineage>
        <taxon>Bacteria</taxon>
        <taxon>Bacillati</taxon>
        <taxon>Cyanobacteriota</taxon>
        <taxon>Cyanophyceae</taxon>
        <taxon>Nostocales</taxon>
        <taxon>Nostocaceae</taxon>
        <taxon>Nostoc</taxon>
        <taxon>Nostoc favosum</taxon>
    </lineage>
</organism>
<proteinExistence type="predicted"/>
<protein>
    <recommendedName>
        <fullName evidence="4">PD-(D/E)XK endonuclease-like domain-containing protein</fullName>
    </recommendedName>
</protein>
<reference evidence="2 3" key="1">
    <citation type="journal article" date="2021" name="Microorganisms">
        <title>Genome Evolution of Filamentous Cyanobacterium Nostoc Species: From Facultative Symbiosis to Free Living.</title>
        <authorList>
            <person name="Huo D."/>
            <person name="Li H."/>
            <person name="Cai F."/>
            <person name="Guo X."/>
            <person name="Qiao Z."/>
            <person name="Wang W."/>
            <person name="Yu G."/>
            <person name="Li R."/>
        </authorList>
    </citation>
    <scope>NUCLEOTIDE SEQUENCE [LARGE SCALE GENOMIC DNA]</scope>
    <source>
        <strain evidence="2 3">CHAB 5714</strain>
    </source>
</reference>
<evidence type="ECO:0000313" key="2">
    <source>
        <dbReference type="EMBL" id="MCC5604783.1"/>
    </source>
</evidence>
<feature type="region of interest" description="Disordered" evidence="1">
    <location>
        <begin position="66"/>
        <end position="85"/>
    </location>
</feature>
<dbReference type="Proteomes" id="UP001199525">
    <property type="component" value="Unassembled WGS sequence"/>
</dbReference>
<dbReference type="EMBL" id="JAIVFQ010000157">
    <property type="protein sequence ID" value="MCC5604783.1"/>
    <property type="molecule type" value="Genomic_DNA"/>
</dbReference>
<comment type="caution">
    <text evidence="2">The sequence shown here is derived from an EMBL/GenBank/DDBJ whole genome shotgun (WGS) entry which is preliminary data.</text>
</comment>
<evidence type="ECO:0008006" key="4">
    <source>
        <dbReference type="Google" id="ProtNLM"/>
    </source>
</evidence>
<accession>A0ABS8IMV4</accession>
<evidence type="ECO:0000256" key="1">
    <source>
        <dbReference type="SAM" id="MobiDB-lite"/>
    </source>
</evidence>
<sequence>MNLQNEHSSRHLRLRWHLSANALQLKALKLAPPNSLRSDQYRQLDYQRALLEAELRLQEEIDLLRKYDPDQPREPAGVPEGGQWTDAAGASAVLGAAAAGTHAQGSQPAIPALRNPANTPKLSSGNVRGIATLSAIVPRIRWNDDIGSQVEEYNELTAEVGDDARLVPIIASRAQAYTKGKDDAKVWAAVAALSRDEAAKYCPNFLRVQTMLNEAAREAGPVSNFGSTTLRGTAIHSLLKQKVENIGSPDLRAEISALKSLSGSLADRIYPSHNDPSRWAKYAGKGTIRVDVYDRASEKLVCVYDAKTGKRDITVPRLGEIGRTVARYFGEGTQFFVMGMKPFE</sequence>
<evidence type="ECO:0000313" key="3">
    <source>
        <dbReference type="Proteomes" id="UP001199525"/>
    </source>
</evidence>